<dbReference type="RefSeq" id="WP_010881519.1">
    <property type="nucleotide sequence ID" value="NC_010741.1"/>
</dbReference>
<feature type="transmembrane region" description="Helical" evidence="1">
    <location>
        <begin position="6"/>
        <end position="22"/>
    </location>
</feature>
<feature type="transmembrane region" description="Helical" evidence="1">
    <location>
        <begin position="34"/>
        <end position="53"/>
    </location>
</feature>
<dbReference type="EMBL" id="CP000805">
    <property type="protein sequence ID" value="ACD70497.1"/>
    <property type="molecule type" value="Genomic_DNA"/>
</dbReference>
<accession>A0A0H3BHG1</accession>
<dbReference type="PATRIC" id="fig|455434.6.peg.68"/>
<name>A0A0H3BHG1_TREPS</name>
<protein>
    <submittedName>
        <fullName evidence="2">Uncharacterized protein</fullName>
    </submittedName>
</protein>
<keyword evidence="1" id="KW-0812">Transmembrane</keyword>
<organism evidence="2 3">
    <name type="scientific">Treponema pallidum subsp. pallidum (strain SS14)</name>
    <dbReference type="NCBI Taxonomy" id="455434"/>
    <lineage>
        <taxon>Bacteria</taxon>
        <taxon>Pseudomonadati</taxon>
        <taxon>Spirochaetota</taxon>
        <taxon>Spirochaetia</taxon>
        <taxon>Spirochaetales</taxon>
        <taxon>Treponemataceae</taxon>
        <taxon>Treponema</taxon>
    </lineage>
</organism>
<evidence type="ECO:0000313" key="2">
    <source>
        <dbReference type="EMBL" id="ACD70497.1"/>
    </source>
</evidence>
<feature type="transmembrane region" description="Helical" evidence="1">
    <location>
        <begin position="108"/>
        <end position="127"/>
    </location>
</feature>
<gene>
    <name evidence="2" type="ordered locus">TPASS_0070</name>
</gene>
<evidence type="ECO:0000313" key="3">
    <source>
        <dbReference type="Proteomes" id="UP000001202"/>
    </source>
</evidence>
<keyword evidence="1" id="KW-0472">Membrane</keyword>
<dbReference type="AlphaFoldDB" id="A0A0H3BHG1"/>
<dbReference type="Proteomes" id="UP000001202">
    <property type="component" value="Chromosome"/>
</dbReference>
<evidence type="ECO:0000256" key="1">
    <source>
        <dbReference type="SAM" id="Phobius"/>
    </source>
</evidence>
<keyword evidence="1" id="KW-1133">Transmembrane helix</keyword>
<dbReference type="KEGG" id="tpp:TPASS_0070"/>
<dbReference type="GeneID" id="93875865"/>
<sequence>MLPFYFLSVATNAAIGFILTVLDSQEESAHDCPFLYDATFSLVLALLSGIAAVCKCVNPIGAQLPVLGDLIPTLAGGTGCALFLHRYCVALSKPSPIPRTLVQYAKPLGLFSLAASILHLLFAPTLFL</sequence>
<reference evidence="2 3" key="1">
    <citation type="journal article" date="2008" name="BMC Microbiol.">
        <title>Complete genome sequence of Treponema pallidum ssp. pallidum strain SS14 determined with oligonucleotide arrays.</title>
        <authorList>
            <person name="Matejkova P."/>
            <person name="Strouhal M."/>
            <person name="Smajs D."/>
            <person name="Norris S.J."/>
            <person name="Palzkill T."/>
            <person name="Petrosino J.F."/>
            <person name="Sodergren E."/>
            <person name="Norton J.E."/>
            <person name="Singh J."/>
            <person name="Richmond T.A."/>
            <person name="Molla M.N."/>
            <person name="Albert T.J."/>
            <person name="Weinstock G.M."/>
        </authorList>
    </citation>
    <scope>NUCLEOTIDE SEQUENCE [LARGE SCALE GENOMIC DNA]</scope>
    <source>
        <strain evidence="2 3">SS14</strain>
    </source>
</reference>
<proteinExistence type="predicted"/>